<keyword evidence="2" id="KW-1185">Reference proteome</keyword>
<reference evidence="1 2" key="1">
    <citation type="journal article" date="2023" name="Hortic Res">
        <title>Pangenome of water caltrop reveals structural variations and asymmetric subgenome divergence after allopolyploidization.</title>
        <authorList>
            <person name="Zhang X."/>
            <person name="Chen Y."/>
            <person name="Wang L."/>
            <person name="Yuan Y."/>
            <person name="Fang M."/>
            <person name="Shi L."/>
            <person name="Lu R."/>
            <person name="Comes H.P."/>
            <person name="Ma Y."/>
            <person name="Chen Y."/>
            <person name="Huang G."/>
            <person name="Zhou Y."/>
            <person name="Zheng Z."/>
            <person name="Qiu Y."/>
        </authorList>
    </citation>
    <scope>NUCLEOTIDE SEQUENCE [LARGE SCALE GENOMIC DNA]</scope>
    <source>
        <tissue evidence="1">Roots</tissue>
    </source>
</reference>
<accession>A0AAN7K2W6</accession>
<name>A0AAN7K2W6_9MYRT</name>
<dbReference type="Gene3D" id="3.30.40.10">
    <property type="entry name" value="Zinc/RING finger domain, C3HC4 (zinc finger)"/>
    <property type="match status" value="1"/>
</dbReference>
<evidence type="ECO:0000313" key="2">
    <source>
        <dbReference type="Proteomes" id="UP001345219"/>
    </source>
</evidence>
<dbReference type="InterPro" id="IPR013083">
    <property type="entry name" value="Znf_RING/FYVE/PHD"/>
</dbReference>
<dbReference type="EMBL" id="JAXIOK010000013">
    <property type="protein sequence ID" value="KAK4757267.1"/>
    <property type="molecule type" value="Genomic_DNA"/>
</dbReference>
<comment type="caution">
    <text evidence="1">The sequence shown here is derived from an EMBL/GenBank/DDBJ whole genome shotgun (WGS) entry which is preliminary data.</text>
</comment>
<organism evidence="1 2">
    <name type="scientific">Trapa incisa</name>
    <dbReference type="NCBI Taxonomy" id="236973"/>
    <lineage>
        <taxon>Eukaryota</taxon>
        <taxon>Viridiplantae</taxon>
        <taxon>Streptophyta</taxon>
        <taxon>Embryophyta</taxon>
        <taxon>Tracheophyta</taxon>
        <taxon>Spermatophyta</taxon>
        <taxon>Magnoliopsida</taxon>
        <taxon>eudicotyledons</taxon>
        <taxon>Gunneridae</taxon>
        <taxon>Pentapetalae</taxon>
        <taxon>rosids</taxon>
        <taxon>malvids</taxon>
        <taxon>Myrtales</taxon>
        <taxon>Lythraceae</taxon>
        <taxon>Trapa</taxon>
    </lineage>
</organism>
<dbReference type="SUPFAM" id="SSF57850">
    <property type="entry name" value="RING/U-box"/>
    <property type="match status" value="1"/>
</dbReference>
<evidence type="ECO:0000313" key="1">
    <source>
        <dbReference type="EMBL" id="KAK4757267.1"/>
    </source>
</evidence>
<dbReference type="AlphaFoldDB" id="A0AAN7K2W6"/>
<gene>
    <name evidence="1" type="ORF">SAY87_007394</name>
</gene>
<proteinExistence type="predicted"/>
<sequence length="255" mass="28649">MARAWVVLRGRITPLGSNSNPHQGIIRVHPPGRHRVLGQNAGGGYLEPQYMEHDEGAGQRRQLPHVVVPLSLLNRSRRHDLQPFIESSLGRLSLNVEPSTLQVISQAITSFIIGRVGDEDVQEFHVEVDLEITETEADRQQQPRPVHLSMLHQEHRLRLRNAAVPVVLEEPSRRGASRSAVESLRAATRSIPPEGPKLMGQCTICMEDLAEGSDGKMSVMELPCDHLFHNLSFLQENPFSVKRNISIFLFLLLPW</sequence>
<dbReference type="Proteomes" id="UP001345219">
    <property type="component" value="Chromosome 6"/>
</dbReference>
<protein>
    <submittedName>
        <fullName evidence="1">Uncharacterized protein</fullName>
    </submittedName>
</protein>